<keyword evidence="4" id="KW-1185">Reference proteome</keyword>
<organism evidence="3 5">
    <name type="scientific">Mycobacterium montefiorense</name>
    <dbReference type="NCBI Taxonomy" id="154654"/>
    <lineage>
        <taxon>Bacteria</taxon>
        <taxon>Bacillati</taxon>
        <taxon>Actinomycetota</taxon>
        <taxon>Actinomycetes</taxon>
        <taxon>Mycobacteriales</taxon>
        <taxon>Mycobacteriaceae</taxon>
        <taxon>Mycobacterium</taxon>
        <taxon>Mycobacterium simiae complex</taxon>
    </lineage>
</organism>
<proteinExistence type="predicted"/>
<name>A0AA37PK97_9MYCO</name>
<evidence type="ECO:0000313" key="2">
    <source>
        <dbReference type="EMBL" id="GBG39238.1"/>
    </source>
</evidence>
<dbReference type="Gene3D" id="3.40.630.30">
    <property type="match status" value="1"/>
</dbReference>
<accession>A0AA37PK97</accession>
<dbReference type="Proteomes" id="UP001139505">
    <property type="component" value="Unassembled WGS sequence"/>
</dbReference>
<dbReference type="PANTHER" id="PTHR42791:SF1">
    <property type="entry name" value="N-ACETYLTRANSFERASE DOMAIN-CONTAINING PROTEIN"/>
    <property type="match status" value="1"/>
</dbReference>
<evidence type="ECO:0000313" key="5">
    <source>
        <dbReference type="Proteomes" id="UP001139505"/>
    </source>
</evidence>
<evidence type="ECO:0000259" key="1">
    <source>
        <dbReference type="PROSITE" id="PS51186"/>
    </source>
</evidence>
<dbReference type="InterPro" id="IPR000182">
    <property type="entry name" value="GNAT_dom"/>
</dbReference>
<evidence type="ECO:0000313" key="3">
    <source>
        <dbReference type="EMBL" id="GKU71491.1"/>
    </source>
</evidence>
<gene>
    <name evidence="2" type="ORF">MmonteBS_36100</name>
    <name evidence="3" type="ORF">NJB18185_12670</name>
</gene>
<dbReference type="PROSITE" id="PS51186">
    <property type="entry name" value="GNAT"/>
    <property type="match status" value="1"/>
</dbReference>
<dbReference type="AlphaFoldDB" id="A0AA37PK97"/>
<dbReference type="SUPFAM" id="SSF55729">
    <property type="entry name" value="Acyl-CoA N-acyltransferases (Nat)"/>
    <property type="match status" value="1"/>
</dbReference>
<dbReference type="InterPro" id="IPR016181">
    <property type="entry name" value="Acyl_CoA_acyltransferase"/>
</dbReference>
<dbReference type="GO" id="GO:0016747">
    <property type="term" value="F:acyltransferase activity, transferring groups other than amino-acyl groups"/>
    <property type="evidence" value="ECO:0007669"/>
    <property type="project" value="InterPro"/>
</dbReference>
<reference evidence="4" key="2">
    <citation type="submission" date="2018-04" db="EMBL/GenBank/DDBJ databases">
        <title>Draft genome sequence of Mycobacterium montefiorense isolated from Japanese black salamander.</title>
        <authorList>
            <person name="Fukano H."/>
            <person name="Yoshida M."/>
            <person name="Shimizu A."/>
            <person name="Iwao H."/>
            <person name="Kurata O."/>
            <person name="Katayama Y."/>
            <person name="Omatsu T."/>
            <person name="Mizutani T."/>
            <person name="Wada S."/>
            <person name="Hoshino Y."/>
        </authorList>
    </citation>
    <scope>NUCLEOTIDE SEQUENCE [LARGE SCALE GENOMIC DNA]</scope>
    <source>
        <strain evidence="4">BS</strain>
    </source>
</reference>
<reference evidence="3" key="3">
    <citation type="journal article" date="2022" name="Microbiol. Resour. Announc.">
        <title>Draft Genome Sequences of Eight Mycobacterium montefiorense Strains Isolated from Salamanders in Captivity.</title>
        <authorList>
            <person name="Komine T."/>
            <person name="Ihara H."/>
            <person name="Fukano H."/>
            <person name="Hoshino Y."/>
            <person name="Kurata O."/>
            <person name="Wada S."/>
        </authorList>
    </citation>
    <scope>NUCLEOTIDE SEQUENCE</scope>
    <source>
        <strain evidence="3">NJB18185</strain>
    </source>
</reference>
<comment type="caution">
    <text evidence="3">The sequence shown here is derived from an EMBL/GenBank/DDBJ whole genome shotgun (WGS) entry which is preliminary data.</text>
</comment>
<dbReference type="PANTHER" id="PTHR42791">
    <property type="entry name" value="GNAT FAMILY ACETYLTRANSFERASE"/>
    <property type="match status" value="1"/>
</dbReference>
<dbReference type="RefSeq" id="WP_108924009.1">
    <property type="nucleotide sequence ID" value="NZ_BFCH01000018.1"/>
</dbReference>
<dbReference type="Pfam" id="PF00583">
    <property type="entry name" value="Acetyltransf_1"/>
    <property type="match status" value="1"/>
</dbReference>
<protein>
    <recommendedName>
        <fullName evidence="1">N-acetyltransferase domain-containing protein</fullName>
    </recommendedName>
</protein>
<dbReference type="InterPro" id="IPR052523">
    <property type="entry name" value="Trichothecene_AcTrans"/>
</dbReference>
<dbReference type="EMBL" id="BFCH01000018">
    <property type="protein sequence ID" value="GBG39238.1"/>
    <property type="molecule type" value="Genomic_DNA"/>
</dbReference>
<dbReference type="CDD" id="cd04301">
    <property type="entry name" value="NAT_SF"/>
    <property type="match status" value="1"/>
</dbReference>
<reference evidence="3" key="4">
    <citation type="submission" date="2022-04" db="EMBL/GenBank/DDBJ databases">
        <authorList>
            <person name="Komine T."/>
            <person name="Fukano H."/>
            <person name="Wada S."/>
        </authorList>
    </citation>
    <scope>NUCLEOTIDE SEQUENCE</scope>
    <source>
        <strain evidence="3">NJB18185</strain>
    </source>
</reference>
<evidence type="ECO:0000313" key="4">
    <source>
        <dbReference type="Proteomes" id="UP000245060"/>
    </source>
</evidence>
<feature type="domain" description="N-acetyltransferase" evidence="1">
    <location>
        <begin position="60"/>
        <end position="199"/>
    </location>
</feature>
<dbReference type="Proteomes" id="UP000245060">
    <property type="component" value="Unassembled WGS sequence"/>
</dbReference>
<dbReference type="EMBL" id="BQYH01000005">
    <property type="protein sequence ID" value="GKU71491.1"/>
    <property type="molecule type" value="Genomic_DNA"/>
</dbReference>
<reference evidence="2" key="1">
    <citation type="journal article" date="2018" name="Genome Announc.">
        <title>Draft Genome Sequence of Mycobacterium montefiorense Isolated from Japanese Black Salamander (Hynobius nigrescens).</title>
        <authorList>
            <person name="Fukano H."/>
            <person name="Yoshida M."/>
            <person name="Shimizu A."/>
            <person name="Iwao H."/>
            <person name="Katayama Y."/>
            <person name="Omatsu T."/>
            <person name="Mizutani T."/>
            <person name="Kurata O."/>
            <person name="Wada S."/>
            <person name="Hoshino Y."/>
        </authorList>
    </citation>
    <scope>NUCLEOTIDE SEQUENCE</scope>
    <source>
        <strain evidence="2">BS</strain>
    </source>
</reference>
<sequence>MPNANVRRARQDEIDAVGALIALSFNDLDASAYLTPPLIDRPRVCGDYFTLHTRHALEHGRVDVIEKADGLSAAAVWFDRSREIPEIADYDRRLPEIAGQYLDRFQALDALFDEHHPAQPHWQLAFLGVDPRLQNSGLGSALLEHFHEELDAVGSPQYLEASNHNSARLCRRHGYRDMSPCEILLPDGTPFFRMWRDVKVDAG</sequence>